<keyword evidence="2" id="KW-1185">Reference proteome</keyword>
<reference evidence="2" key="1">
    <citation type="journal article" date="2019" name="Int. J. Syst. Evol. Microbiol.">
        <title>The Global Catalogue of Microorganisms (GCM) 10K type strain sequencing project: providing services to taxonomists for standard genome sequencing and annotation.</title>
        <authorList>
            <consortium name="The Broad Institute Genomics Platform"/>
            <consortium name="The Broad Institute Genome Sequencing Center for Infectious Disease"/>
            <person name="Wu L."/>
            <person name="Ma J."/>
        </authorList>
    </citation>
    <scope>NUCLEOTIDE SEQUENCE [LARGE SCALE GENOMIC DNA]</scope>
    <source>
        <strain evidence="2">JCM 17137</strain>
    </source>
</reference>
<dbReference type="RefSeq" id="WP_344973506.1">
    <property type="nucleotide sequence ID" value="NZ_BAABDD010000019.1"/>
</dbReference>
<sequence length="63" mass="6755">MTQPVMPSGAGEAERVFAAGRPGELTQVVTPSLVDEVLAAALDGRSWVPVLECTVDRRHRVQP</sequence>
<organism evidence="1 2">
    <name type="scientific">Salinactinospora qingdaonensis</name>
    <dbReference type="NCBI Taxonomy" id="702744"/>
    <lineage>
        <taxon>Bacteria</taxon>
        <taxon>Bacillati</taxon>
        <taxon>Actinomycetota</taxon>
        <taxon>Actinomycetes</taxon>
        <taxon>Streptosporangiales</taxon>
        <taxon>Nocardiopsidaceae</taxon>
        <taxon>Salinactinospora</taxon>
    </lineage>
</organism>
<proteinExistence type="predicted"/>
<name>A0ABP7G3P8_9ACTN</name>
<dbReference type="Proteomes" id="UP001500908">
    <property type="component" value="Unassembled WGS sequence"/>
</dbReference>
<accession>A0ABP7G3P8</accession>
<evidence type="ECO:0000313" key="2">
    <source>
        <dbReference type="Proteomes" id="UP001500908"/>
    </source>
</evidence>
<protein>
    <submittedName>
        <fullName evidence="1">Uncharacterized protein</fullName>
    </submittedName>
</protein>
<dbReference type="EMBL" id="BAABDD010000019">
    <property type="protein sequence ID" value="GAA3754322.1"/>
    <property type="molecule type" value="Genomic_DNA"/>
</dbReference>
<evidence type="ECO:0000313" key="1">
    <source>
        <dbReference type="EMBL" id="GAA3754322.1"/>
    </source>
</evidence>
<comment type="caution">
    <text evidence="1">The sequence shown here is derived from an EMBL/GenBank/DDBJ whole genome shotgun (WGS) entry which is preliminary data.</text>
</comment>
<gene>
    <name evidence="1" type="ORF">GCM10022402_36240</name>
</gene>